<accession>A0A1J4KRJ4</accession>
<dbReference type="FunFam" id="1.25.10.10:FF:000331">
    <property type="entry name" value="Phosphoprotein phosphatase, putative"/>
    <property type="match status" value="1"/>
</dbReference>
<feature type="compositionally biased region" description="Polar residues" evidence="1">
    <location>
        <begin position="11"/>
        <end position="25"/>
    </location>
</feature>
<dbReference type="VEuPathDB" id="TrichDB:TRFO_16161"/>
<dbReference type="InterPro" id="IPR011989">
    <property type="entry name" value="ARM-like"/>
</dbReference>
<dbReference type="AlphaFoldDB" id="A0A1J4KRJ4"/>
<evidence type="ECO:0000313" key="3">
    <source>
        <dbReference type="Proteomes" id="UP000179807"/>
    </source>
</evidence>
<dbReference type="GO" id="GO:0007165">
    <property type="term" value="P:signal transduction"/>
    <property type="evidence" value="ECO:0007669"/>
    <property type="project" value="InterPro"/>
</dbReference>
<proteinExistence type="predicted"/>
<keyword evidence="3" id="KW-1185">Reference proteome</keyword>
<gene>
    <name evidence="2" type="ORF">TRFO_16161</name>
</gene>
<evidence type="ECO:0000256" key="1">
    <source>
        <dbReference type="SAM" id="MobiDB-lite"/>
    </source>
</evidence>
<dbReference type="Gene3D" id="1.25.10.10">
    <property type="entry name" value="Leucine-rich Repeat Variant"/>
    <property type="match status" value="1"/>
</dbReference>
<comment type="caution">
    <text evidence="2">The sequence shown here is derived from an EMBL/GenBank/DDBJ whole genome shotgun (WGS) entry which is preliminary data.</text>
</comment>
<dbReference type="PANTHER" id="PTHR10257:SF3">
    <property type="entry name" value="SERINE_THREONINE-PROTEIN PHOSPHATASE 2A 56 KDA REGULATORY SUBUNIT GAMMA ISOFORM"/>
    <property type="match status" value="1"/>
</dbReference>
<dbReference type="GO" id="GO:0000159">
    <property type="term" value="C:protein phosphatase type 2A complex"/>
    <property type="evidence" value="ECO:0007669"/>
    <property type="project" value="InterPro"/>
</dbReference>
<sequence>MALSRGMRGSSALNVNPLKPSTQGPKAQYMSIHRAVLAPLDPPPVSHSDEEAVNGQIYGENRESLGSTQPRAPAPLSLINKPGKAIMLRPNSNISHSTAVFNVGQKKTEEFTPSNLPKLRSNALNNYMSTPKFNIPEPNNQTSMLDNNGNPIYYQNKYNHNNGGRSQSAKHDSLDNVDFGKTVIPFSRITIGFALNGPARQGAGNSDIPIIDSEVPSVIRIASAIDVASGDVKFNQLPPLPSINDPSFDEILYQKAVICANVLDFTALNEQIPEKETKARTMCEFIELFENSRDISKLSEKNQKIIFQMLQRNIFQQDPIFPSKIMLVDLGLSIVEPSWPHMFYCYQILNRFIQIFPSSPLITLETAKTAIHLTQLADTNERMQLVAFLRTFYDVRQDNRVEIIKMVRNKLIELINGIATPYCAMPLIIYITHMYTRSPPTMLTEFIKTIRYAVIPLVGLPWLPLYHQNLKQLLATVLTNNSYFADDFLRRIELMWPLADANKQTCFLSLFITIWDKMDPTAFKQMASRVFTFLAECVESPYAKVCAAALDIWNNVQESSWIGLNSRAAIHAMYESVQGVIEKYWLKSNVEKASHALTEMCRINKHSYHKMKTYIKQLKAQRYKPRIPNDTQRGWAAIAKLAAKNGEEFDLNEKLKLFHTKFHNEKKPTLAVSRFMPVLEKHKRENKEGDDKK</sequence>
<dbReference type="SUPFAM" id="SSF48371">
    <property type="entry name" value="ARM repeat"/>
    <property type="match status" value="1"/>
</dbReference>
<dbReference type="EMBL" id="MLAK01000493">
    <property type="protein sequence ID" value="OHT13706.1"/>
    <property type="molecule type" value="Genomic_DNA"/>
</dbReference>
<dbReference type="GO" id="GO:0019888">
    <property type="term" value="F:protein phosphatase regulator activity"/>
    <property type="evidence" value="ECO:0007669"/>
    <property type="project" value="InterPro"/>
</dbReference>
<dbReference type="RefSeq" id="XP_068366842.1">
    <property type="nucleotide sequence ID" value="XM_068498814.1"/>
</dbReference>
<organism evidence="2 3">
    <name type="scientific">Tritrichomonas foetus</name>
    <dbReference type="NCBI Taxonomy" id="1144522"/>
    <lineage>
        <taxon>Eukaryota</taxon>
        <taxon>Metamonada</taxon>
        <taxon>Parabasalia</taxon>
        <taxon>Tritrichomonadida</taxon>
        <taxon>Tritrichomonadidae</taxon>
        <taxon>Tritrichomonas</taxon>
    </lineage>
</organism>
<dbReference type="OrthoDB" id="10264446at2759"/>
<evidence type="ECO:0000313" key="2">
    <source>
        <dbReference type="EMBL" id="OHT13706.1"/>
    </source>
</evidence>
<dbReference type="GeneID" id="94833518"/>
<name>A0A1J4KRJ4_9EUKA</name>
<dbReference type="InterPro" id="IPR016024">
    <property type="entry name" value="ARM-type_fold"/>
</dbReference>
<dbReference type="Proteomes" id="UP000179807">
    <property type="component" value="Unassembled WGS sequence"/>
</dbReference>
<dbReference type="Pfam" id="PF01603">
    <property type="entry name" value="B56"/>
    <property type="match status" value="1"/>
</dbReference>
<protein>
    <submittedName>
        <fullName evidence="2">Serine/threonine protein phosphatase 2A 57 kDa regulatory subunit B beta isoform</fullName>
    </submittedName>
</protein>
<dbReference type="PANTHER" id="PTHR10257">
    <property type="entry name" value="SERINE/THREONINE PROTEIN PHOSPHATASE 2A PP2A REGULATORY SUBUNIT B"/>
    <property type="match status" value="1"/>
</dbReference>
<dbReference type="InterPro" id="IPR002554">
    <property type="entry name" value="PP2A_B56"/>
</dbReference>
<reference evidence="2" key="1">
    <citation type="submission" date="2016-10" db="EMBL/GenBank/DDBJ databases">
        <authorList>
            <person name="Benchimol M."/>
            <person name="Almeida L.G."/>
            <person name="Vasconcelos A.T."/>
            <person name="Perreira-Neves A."/>
            <person name="Rosa I.A."/>
            <person name="Tasca T."/>
            <person name="Bogo M.R."/>
            <person name="de Souza W."/>
        </authorList>
    </citation>
    <scope>NUCLEOTIDE SEQUENCE [LARGE SCALE GENOMIC DNA]</scope>
    <source>
        <strain evidence="2">K</strain>
    </source>
</reference>
<feature type="region of interest" description="Disordered" evidence="1">
    <location>
        <begin position="1"/>
        <end position="26"/>
    </location>
</feature>